<dbReference type="InterPro" id="IPR025857">
    <property type="entry name" value="MacB_PCD"/>
</dbReference>
<reference evidence="10" key="1">
    <citation type="journal article" date="2020" name="Int. J. Syst. Evol. Microbiol.">
        <title>Aquipluma nitroreducens gen. nov. sp. nov., a novel facultatively anaerobic bacterium isolated from a freshwater lake.</title>
        <authorList>
            <person name="Watanabe M."/>
            <person name="Kojima H."/>
            <person name="Fukui M."/>
        </authorList>
    </citation>
    <scope>NUCLEOTIDE SEQUENCE</scope>
    <source>
        <strain evidence="10">MeG22</strain>
    </source>
</reference>
<evidence type="ECO:0000259" key="8">
    <source>
        <dbReference type="Pfam" id="PF02687"/>
    </source>
</evidence>
<gene>
    <name evidence="10" type="ORF">AQPE_3218</name>
</gene>
<organism evidence="10 11">
    <name type="scientific">Aquipluma nitroreducens</name>
    <dbReference type="NCBI Taxonomy" id="2010828"/>
    <lineage>
        <taxon>Bacteria</taxon>
        <taxon>Pseudomonadati</taxon>
        <taxon>Bacteroidota</taxon>
        <taxon>Bacteroidia</taxon>
        <taxon>Marinilabiliales</taxon>
        <taxon>Prolixibacteraceae</taxon>
        <taxon>Aquipluma</taxon>
    </lineage>
</organism>
<dbReference type="RefSeq" id="WP_318347319.1">
    <property type="nucleotide sequence ID" value="NZ_AP018694.1"/>
</dbReference>
<sequence length="406" mass="45530">MTTNIRLAWRNIWRNKRRTLITVASIFFGVLLSTFMTSMQEGTYSKMIDNVVGFYSGYIQVHHPEYWENKTIDYTFAPNDSLAEAISHNPAITSYVPRLESFTLMSYKTSTKGAALIGIDPEKENQMSNLSHWIEKGSYLKPGDDGIILAVNLAKNLGVDVGDTLVLISQGYHGATAAALFPVRGNLKFPAPTMNSLGGYIDIQHAQNFFSVPGKYTSLVLMVNDYGKVNQIKHRLKAELGKQFEIMTWDEMDPVTKNMIDADRSGAYITKGILYALVGFGIFGTVIMMMAERRKEMGIMVAIGMQKSRLSKILFYETTLLGFVGVLAGFAVSLPLILYLVYHPIPITGEAAKAYEQFGFEAAMYFSGKWFVFARQLLIIFIITLIVYLYPLVKTFNLKLTKALHS</sequence>
<comment type="subcellular location">
    <subcellularLocation>
        <location evidence="1">Cell membrane</location>
        <topology evidence="1">Multi-pass membrane protein</topology>
    </subcellularLocation>
</comment>
<feature type="transmembrane region" description="Helical" evidence="7">
    <location>
        <begin position="370"/>
        <end position="393"/>
    </location>
</feature>
<dbReference type="PANTHER" id="PTHR30489:SF0">
    <property type="entry name" value="LIPOPROTEIN-RELEASING SYSTEM TRANSMEMBRANE PROTEIN LOLE"/>
    <property type="match status" value="1"/>
</dbReference>
<dbReference type="Pfam" id="PF12704">
    <property type="entry name" value="MacB_PCD"/>
    <property type="match status" value="1"/>
</dbReference>
<dbReference type="GO" id="GO:0044874">
    <property type="term" value="P:lipoprotein localization to outer membrane"/>
    <property type="evidence" value="ECO:0007669"/>
    <property type="project" value="TreeGrafter"/>
</dbReference>
<feature type="transmembrane region" description="Helical" evidence="7">
    <location>
        <begin position="20"/>
        <end position="39"/>
    </location>
</feature>
<accession>A0A5K7SC27</accession>
<dbReference type="InterPro" id="IPR003838">
    <property type="entry name" value="ABC3_permease_C"/>
</dbReference>
<keyword evidence="5 7" id="KW-1133">Transmembrane helix</keyword>
<feature type="domain" description="MacB-like periplasmic core" evidence="9">
    <location>
        <begin position="19"/>
        <end position="238"/>
    </location>
</feature>
<dbReference type="PANTHER" id="PTHR30489">
    <property type="entry name" value="LIPOPROTEIN-RELEASING SYSTEM TRANSMEMBRANE PROTEIN LOLE"/>
    <property type="match status" value="1"/>
</dbReference>
<keyword evidence="3" id="KW-1003">Cell membrane</keyword>
<dbReference type="GO" id="GO:0098797">
    <property type="term" value="C:plasma membrane protein complex"/>
    <property type="evidence" value="ECO:0007669"/>
    <property type="project" value="TreeGrafter"/>
</dbReference>
<protein>
    <submittedName>
        <fullName evidence="10">ABC-type transport system</fullName>
    </submittedName>
</protein>
<dbReference type="Proteomes" id="UP001193389">
    <property type="component" value="Chromosome"/>
</dbReference>
<evidence type="ECO:0000256" key="1">
    <source>
        <dbReference type="ARBA" id="ARBA00004651"/>
    </source>
</evidence>
<name>A0A5K7SC27_9BACT</name>
<dbReference type="KEGG" id="anf:AQPE_3218"/>
<evidence type="ECO:0000313" key="10">
    <source>
        <dbReference type="EMBL" id="BBE19045.1"/>
    </source>
</evidence>
<keyword evidence="4 7" id="KW-0812">Transmembrane</keyword>
<dbReference type="Pfam" id="PF02687">
    <property type="entry name" value="FtsX"/>
    <property type="match status" value="1"/>
</dbReference>
<evidence type="ECO:0000256" key="4">
    <source>
        <dbReference type="ARBA" id="ARBA00022692"/>
    </source>
</evidence>
<dbReference type="AlphaFoldDB" id="A0A5K7SC27"/>
<comment type="similarity">
    <text evidence="2">Belongs to the ABC-4 integral membrane protein family. LolC/E subfamily.</text>
</comment>
<evidence type="ECO:0000256" key="6">
    <source>
        <dbReference type="ARBA" id="ARBA00023136"/>
    </source>
</evidence>
<feature type="domain" description="ABC3 transporter permease C-terminal" evidence="8">
    <location>
        <begin position="273"/>
        <end position="398"/>
    </location>
</feature>
<keyword evidence="11" id="KW-1185">Reference proteome</keyword>
<proteinExistence type="inferred from homology"/>
<evidence type="ECO:0000256" key="5">
    <source>
        <dbReference type="ARBA" id="ARBA00022989"/>
    </source>
</evidence>
<dbReference type="InterPro" id="IPR051447">
    <property type="entry name" value="Lipoprotein-release_system"/>
</dbReference>
<evidence type="ECO:0000256" key="3">
    <source>
        <dbReference type="ARBA" id="ARBA00022475"/>
    </source>
</evidence>
<evidence type="ECO:0000313" key="11">
    <source>
        <dbReference type="Proteomes" id="UP001193389"/>
    </source>
</evidence>
<evidence type="ECO:0000256" key="7">
    <source>
        <dbReference type="SAM" id="Phobius"/>
    </source>
</evidence>
<feature type="transmembrane region" description="Helical" evidence="7">
    <location>
        <begin position="313"/>
        <end position="342"/>
    </location>
</feature>
<evidence type="ECO:0000259" key="9">
    <source>
        <dbReference type="Pfam" id="PF12704"/>
    </source>
</evidence>
<dbReference type="EMBL" id="AP018694">
    <property type="protein sequence ID" value="BBE19045.1"/>
    <property type="molecule type" value="Genomic_DNA"/>
</dbReference>
<evidence type="ECO:0000256" key="2">
    <source>
        <dbReference type="ARBA" id="ARBA00005236"/>
    </source>
</evidence>
<keyword evidence="6 7" id="KW-0472">Membrane</keyword>
<feature type="transmembrane region" description="Helical" evidence="7">
    <location>
        <begin position="273"/>
        <end position="292"/>
    </location>
</feature>